<dbReference type="Proteomes" id="UP000607653">
    <property type="component" value="Unassembled WGS sequence"/>
</dbReference>
<gene>
    <name evidence="1" type="ORF">HUJ06_013676</name>
</gene>
<dbReference type="EMBL" id="DUZY01000005">
    <property type="protein sequence ID" value="DAD39353.1"/>
    <property type="molecule type" value="Genomic_DNA"/>
</dbReference>
<sequence>MSKIRKVIKLNYGALAYLEEKISWEFRSKSRQDICFLEGGCRGYMFASKVFEELESGMMFVELMSMVCKEGFLVQSVASQKGQLIRLIHGEFS</sequence>
<dbReference type="AlphaFoldDB" id="A0A822Z489"/>
<evidence type="ECO:0000313" key="2">
    <source>
        <dbReference type="Proteomes" id="UP000607653"/>
    </source>
</evidence>
<comment type="caution">
    <text evidence="1">The sequence shown here is derived from an EMBL/GenBank/DDBJ whole genome shotgun (WGS) entry which is preliminary data.</text>
</comment>
<name>A0A822Z489_NELNU</name>
<protein>
    <submittedName>
        <fullName evidence="1">Uncharacterized protein</fullName>
    </submittedName>
</protein>
<keyword evidence="2" id="KW-1185">Reference proteome</keyword>
<reference evidence="1 2" key="1">
    <citation type="journal article" date="2020" name="Mol. Biol. Evol.">
        <title>Distinct Expression and Methylation Patterns for Genes with Different Fates following a Single Whole-Genome Duplication in Flowering Plants.</title>
        <authorList>
            <person name="Shi T."/>
            <person name="Rahmani R.S."/>
            <person name="Gugger P.F."/>
            <person name="Wang M."/>
            <person name="Li H."/>
            <person name="Zhang Y."/>
            <person name="Li Z."/>
            <person name="Wang Q."/>
            <person name="Van de Peer Y."/>
            <person name="Marchal K."/>
            <person name="Chen J."/>
        </authorList>
    </citation>
    <scope>NUCLEOTIDE SEQUENCE [LARGE SCALE GENOMIC DNA]</scope>
    <source>
        <tissue evidence="1">Leaf</tissue>
    </source>
</reference>
<accession>A0A822Z489</accession>
<evidence type="ECO:0000313" key="1">
    <source>
        <dbReference type="EMBL" id="DAD39353.1"/>
    </source>
</evidence>
<proteinExistence type="predicted"/>
<organism evidence="1 2">
    <name type="scientific">Nelumbo nucifera</name>
    <name type="common">Sacred lotus</name>
    <dbReference type="NCBI Taxonomy" id="4432"/>
    <lineage>
        <taxon>Eukaryota</taxon>
        <taxon>Viridiplantae</taxon>
        <taxon>Streptophyta</taxon>
        <taxon>Embryophyta</taxon>
        <taxon>Tracheophyta</taxon>
        <taxon>Spermatophyta</taxon>
        <taxon>Magnoliopsida</taxon>
        <taxon>Proteales</taxon>
        <taxon>Nelumbonaceae</taxon>
        <taxon>Nelumbo</taxon>
    </lineage>
</organism>